<evidence type="ECO:0000313" key="4">
    <source>
        <dbReference type="Proteomes" id="UP000245921"/>
    </source>
</evidence>
<dbReference type="InterPro" id="IPR039910">
    <property type="entry name" value="D15-like"/>
</dbReference>
<sequence length="750" mass="86199">MKKSILMIFILSLLTLSFSITKLNSIEYSTDISYAATDINNIMNNYDIKIGNYVGDIDIKLAMKQVNNLGFFNSLSYELDEENGNLKLIINPNPIVKNVEIEVYGDGFVDKKDLKDYLNLKTDIPLNVYDFQKALNSINLYYTNNDYSTIEISSNIKLLGDKVTLEATEINNNKYDENTLLFIINEYKLWDLKLEGEYAQLDKEKVKKDLNFKFRKDYENKFFLFRPKLKESYPDIKKLQGLMSSIASLPYFSEETSIKWEPVDIEESLGGELNLVLDGKLRRVIDDNTKINKIKYNGNDSIESFRLNEKVSEIITENSTVSNLDILKSLDVINKLYTQEGFLFVDTKVNIDKNNDLIYNFNEKKVGNIKITKDATAKTQDYIIDDLIKLKKDEVVNLNKLQDTYRAFTGTGFFQSVDINPISMSEDSVDFEIHPHERTNAVKIAGGLTWSMPDVKDWYYGFAGTLSFYIPNPFGYGQTFGLNTELNPLNNKYKFGLNYNVSKIFKTDIDLGLSTSYLTVPNGEYVETLGASITNNLSFSISPSFKFSDFSYITTDLSYDYYQKLKSNDIKRLSTGIGYKLNRLDNPYRPYSGEYFSTRVFGGLNLNNTDQYYTGNTLEGKYFTSFYKFTFGTRLKIGFSNDPYSLFNYSVGGMNSVRRYSLSSKQGNNMYLFNTELAYELLKNPVPIDIYAFYDNGNTSNNLNNILNDNIWSFGTGLKFNIPLLGQIRFEYGWDKNLKGKFEFGFGQVF</sequence>
<dbReference type="AlphaFoldDB" id="A0AA45C8G7"/>
<accession>A0AA45C8G7</accession>
<dbReference type="Gene3D" id="2.40.160.50">
    <property type="entry name" value="membrane protein fhac: a member of the omp85/tpsb transporter family"/>
    <property type="match status" value="1"/>
</dbReference>
<comment type="caution">
    <text evidence="3">The sequence shown here is derived from an EMBL/GenBank/DDBJ whole genome shotgun (WGS) entry which is preliminary data.</text>
</comment>
<dbReference type="PANTHER" id="PTHR12815:SF18">
    <property type="entry name" value="SORTING AND ASSEMBLY MACHINERY COMPONENT 50 HOMOLOG"/>
    <property type="match status" value="1"/>
</dbReference>
<keyword evidence="2" id="KW-0812">Transmembrane</keyword>
<dbReference type="RefSeq" id="WP_109603810.1">
    <property type="nucleotide sequence ID" value="NZ_JAMHJO010000001.1"/>
</dbReference>
<protein>
    <submittedName>
        <fullName evidence="3">Outer membrane protein insertion porin family</fullName>
    </submittedName>
</protein>
<dbReference type="PANTHER" id="PTHR12815">
    <property type="entry name" value="SORTING AND ASSEMBLY MACHINERY SAMM50 PROTEIN FAMILY MEMBER"/>
    <property type="match status" value="1"/>
</dbReference>
<dbReference type="Gene3D" id="3.10.20.310">
    <property type="entry name" value="membrane protein fhac"/>
    <property type="match status" value="2"/>
</dbReference>
<dbReference type="Proteomes" id="UP000245921">
    <property type="component" value="Unassembled WGS sequence"/>
</dbReference>
<proteinExistence type="predicted"/>
<keyword evidence="1" id="KW-1134">Transmembrane beta strand</keyword>
<gene>
    <name evidence="3" type="ORF">C7380_102100</name>
</gene>
<name>A0AA45C8G7_9BACT</name>
<organism evidence="3 4">
    <name type="scientific">Oceanotoga teriensis</name>
    <dbReference type="NCBI Taxonomy" id="515440"/>
    <lineage>
        <taxon>Bacteria</taxon>
        <taxon>Thermotogati</taxon>
        <taxon>Thermotogota</taxon>
        <taxon>Thermotogae</taxon>
        <taxon>Petrotogales</taxon>
        <taxon>Petrotogaceae</taxon>
        <taxon>Oceanotoga</taxon>
    </lineage>
</organism>
<evidence type="ECO:0000256" key="2">
    <source>
        <dbReference type="ARBA" id="ARBA00022692"/>
    </source>
</evidence>
<keyword evidence="4" id="KW-1185">Reference proteome</keyword>
<evidence type="ECO:0000256" key="1">
    <source>
        <dbReference type="ARBA" id="ARBA00022452"/>
    </source>
</evidence>
<keyword evidence="1" id="KW-0472">Membrane</keyword>
<evidence type="ECO:0000313" key="3">
    <source>
        <dbReference type="EMBL" id="PWJ96189.1"/>
    </source>
</evidence>
<dbReference type="EMBL" id="QGGI01000002">
    <property type="protein sequence ID" value="PWJ96189.1"/>
    <property type="molecule type" value="Genomic_DNA"/>
</dbReference>
<reference evidence="3 4" key="1">
    <citation type="submission" date="2018-05" db="EMBL/GenBank/DDBJ databases">
        <title>Genomic Encyclopedia of Type Strains, Phase IV (KMG-IV): sequencing the most valuable type-strain genomes for metagenomic binning, comparative biology and taxonomic classification.</title>
        <authorList>
            <person name="Goeker M."/>
        </authorList>
    </citation>
    <scope>NUCLEOTIDE SEQUENCE [LARGE SCALE GENOMIC DNA]</scope>
    <source>
        <strain evidence="3 4">DSM 24906</strain>
    </source>
</reference>